<dbReference type="RefSeq" id="WP_058440234.1">
    <property type="nucleotide sequence ID" value="NZ_CAAAHU010000001.1"/>
</dbReference>
<name>A0A0W0SU47_9GAMM</name>
<dbReference type="EMBL" id="LNXV01000003">
    <property type="protein sequence ID" value="KTC86882.1"/>
    <property type="molecule type" value="Genomic_DNA"/>
</dbReference>
<evidence type="ECO:0000313" key="3">
    <source>
        <dbReference type="Proteomes" id="UP000054742"/>
    </source>
</evidence>
<protein>
    <submittedName>
        <fullName evidence="2">Uncharacterized protein</fullName>
    </submittedName>
</protein>
<comment type="caution">
    <text evidence="2">The sequence shown here is derived from an EMBL/GenBank/DDBJ whole genome shotgun (WGS) entry which is preliminary data.</text>
</comment>
<dbReference type="STRING" id="29422.Lbru_0111"/>
<dbReference type="AlphaFoldDB" id="A0A0W0SU47"/>
<proteinExistence type="predicted"/>
<dbReference type="OrthoDB" id="5647895at2"/>
<sequence length="262" mass="30531">MRFFKRNSDDDEAAFRALLMQKDKDSKKKSLQSWWQEVRDKNGLSFLSGHQTRQLDASIAALSEIIDNFELQNAKARYEALQKLSLQVQNWQYMHAIMRRDSSRSSQVKVLGEWLKEQKAETEKFLKENQQLPEISKENVSSKSNPYAGVEISDQQLYRWWKEMSNLGWHSMRSAATKELDSAIQWYSQSVILDRIGALEALMVSIEVWREERKDVSSRLPMVEALQQHIGERIAQLQQDQANEAEWDQELGNDGTDFFPSP</sequence>
<gene>
    <name evidence="2" type="ORF">Lbru_0111</name>
</gene>
<dbReference type="Proteomes" id="UP000054742">
    <property type="component" value="Unassembled WGS sequence"/>
</dbReference>
<reference evidence="2 3" key="1">
    <citation type="submission" date="2015-11" db="EMBL/GenBank/DDBJ databases">
        <title>Genomic analysis of 38 Legionella species identifies large and diverse effector repertoires.</title>
        <authorList>
            <person name="Burstein D."/>
            <person name="Amaro F."/>
            <person name="Zusman T."/>
            <person name="Lifshitz Z."/>
            <person name="Cohen O."/>
            <person name="Gilbert J.A."/>
            <person name="Pupko T."/>
            <person name="Shuman H.A."/>
            <person name="Segal G."/>
        </authorList>
    </citation>
    <scope>NUCLEOTIDE SEQUENCE [LARGE SCALE GENOMIC DNA]</scope>
    <source>
        <strain evidence="2 3">ATCC 43878</strain>
    </source>
</reference>
<feature type="region of interest" description="Disordered" evidence="1">
    <location>
        <begin position="239"/>
        <end position="262"/>
    </location>
</feature>
<dbReference type="PATRIC" id="fig|29422.6.peg.114"/>
<evidence type="ECO:0000313" key="2">
    <source>
        <dbReference type="EMBL" id="KTC86882.1"/>
    </source>
</evidence>
<keyword evidence="3" id="KW-1185">Reference proteome</keyword>
<accession>A0A0W0SU47</accession>
<organism evidence="2 3">
    <name type="scientific">Legionella brunensis</name>
    <dbReference type="NCBI Taxonomy" id="29422"/>
    <lineage>
        <taxon>Bacteria</taxon>
        <taxon>Pseudomonadati</taxon>
        <taxon>Pseudomonadota</taxon>
        <taxon>Gammaproteobacteria</taxon>
        <taxon>Legionellales</taxon>
        <taxon>Legionellaceae</taxon>
        <taxon>Legionella</taxon>
    </lineage>
</organism>
<evidence type="ECO:0000256" key="1">
    <source>
        <dbReference type="SAM" id="MobiDB-lite"/>
    </source>
</evidence>